<dbReference type="SUPFAM" id="SSF56436">
    <property type="entry name" value="C-type lectin-like"/>
    <property type="match status" value="1"/>
</dbReference>
<dbReference type="InterPro" id="IPR016187">
    <property type="entry name" value="CTDL_fold"/>
</dbReference>
<organism evidence="3 4">
    <name type="scientific">Chryseolinea lacunae</name>
    <dbReference type="NCBI Taxonomy" id="2801331"/>
    <lineage>
        <taxon>Bacteria</taxon>
        <taxon>Pseudomonadati</taxon>
        <taxon>Bacteroidota</taxon>
        <taxon>Cytophagia</taxon>
        <taxon>Cytophagales</taxon>
        <taxon>Fulvivirgaceae</taxon>
        <taxon>Chryseolinea</taxon>
    </lineage>
</organism>
<evidence type="ECO:0000259" key="2">
    <source>
        <dbReference type="Pfam" id="PF03781"/>
    </source>
</evidence>
<feature type="domain" description="Sulfatase-modifying factor enzyme-like" evidence="2">
    <location>
        <begin position="12"/>
        <end position="181"/>
    </location>
</feature>
<proteinExistence type="predicted"/>
<name>A0ABS1KMF7_9BACT</name>
<evidence type="ECO:0000313" key="3">
    <source>
        <dbReference type="EMBL" id="MBL0740655.1"/>
    </source>
</evidence>
<gene>
    <name evidence="3" type="ORF">JI741_05465</name>
</gene>
<evidence type="ECO:0000313" key="4">
    <source>
        <dbReference type="Proteomes" id="UP000613030"/>
    </source>
</evidence>
<comment type="caution">
    <text evidence="3">The sequence shown here is derived from an EMBL/GenBank/DDBJ whole genome shotgun (WGS) entry which is preliminary data.</text>
</comment>
<sequence>MRSICVNLLVMLLAGSLVAVGQSKKQKIKTLAEIFTPPNGVYLRDSVFIDETEIANVHYLEYLYYVQKDSSTSFYLSQLPDTTCWLRGFVPTDSVSKYAEHYLRYPGYRYFPVVGVSYEQAMNYCHWRAIAILDFLKSDSLHKMYPNMAPYELQLTFRLPTEEEWEFAASGRLDKKTYPHGLVRPISKRKFSFRVAKKDLCECLEYNNISCRPSDIIHKMEFKIREKYYFNLTDKPIVCPMNSAFDLGYIYDLPPNQLDLYNMIGNIAEMTATSGVAKGGSYRHTLDESNIVNKQLYAQSEAWLGFRCIAVVHLKKKSI</sequence>
<dbReference type="InterPro" id="IPR042095">
    <property type="entry name" value="SUMF_sf"/>
</dbReference>
<feature type="chain" id="PRO_5046346491" evidence="1">
    <location>
        <begin position="20"/>
        <end position="319"/>
    </location>
</feature>
<keyword evidence="4" id="KW-1185">Reference proteome</keyword>
<dbReference type="InterPro" id="IPR051043">
    <property type="entry name" value="Sulfatase_Mod_Factor_Kinase"/>
</dbReference>
<accession>A0ABS1KMF7</accession>
<dbReference type="InterPro" id="IPR005532">
    <property type="entry name" value="SUMF_dom"/>
</dbReference>
<protein>
    <submittedName>
        <fullName evidence="3">SUMF1/EgtB/PvdO family nonheme iron enzyme</fullName>
    </submittedName>
</protein>
<keyword evidence="1" id="KW-0732">Signal</keyword>
<feature type="signal peptide" evidence="1">
    <location>
        <begin position="1"/>
        <end position="19"/>
    </location>
</feature>
<evidence type="ECO:0000256" key="1">
    <source>
        <dbReference type="SAM" id="SignalP"/>
    </source>
</evidence>
<dbReference type="Pfam" id="PF03781">
    <property type="entry name" value="FGE-sulfatase"/>
    <property type="match status" value="1"/>
</dbReference>
<dbReference type="Gene3D" id="3.90.1580.10">
    <property type="entry name" value="paralog of FGE (formylglycine-generating enzyme)"/>
    <property type="match status" value="1"/>
</dbReference>
<dbReference type="EMBL" id="JAERRB010000001">
    <property type="protein sequence ID" value="MBL0740655.1"/>
    <property type="molecule type" value="Genomic_DNA"/>
</dbReference>
<dbReference type="Proteomes" id="UP000613030">
    <property type="component" value="Unassembled WGS sequence"/>
</dbReference>
<reference evidence="3 4" key="1">
    <citation type="submission" date="2021-01" db="EMBL/GenBank/DDBJ databases">
        <title>Chryseolinea sp. Jin1 Genome sequencing and assembly.</title>
        <authorList>
            <person name="Kim I."/>
        </authorList>
    </citation>
    <scope>NUCLEOTIDE SEQUENCE [LARGE SCALE GENOMIC DNA]</scope>
    <source>
        <strain evidence="3 4">Jin1</strain>
    </source>
</reference>
<dbReference type="PANTHER" id="PTHR23150">
    <property type="entry name" value="SULFATASE MODIFYING FACTOR 1, 2"/>
    <property type="match status" value="1"/>
</dbReference>
<dbReference type="PANTHER" id="PTHR23150:SF19">
    <property type="entry name" value="FORMYLGLYCINE-GENERATING ENZYME"/>
    <property type="match status" value="1"/>
</dbReference>